<keyword evidence="5 9" id="KW-0812">Transmembrane</keyword>
<dbReference type="Pfam" id="PF02518">
    <property type="entry name" value="HATPase_c"/>
    <property type="match status" value="1"/>
</dbReference>
<gene>
    <name evidence="11" type="ORF">H7C19_10965</name>
</gene>
<dbReference type="Proteomes" id="UP000547209">
    <property type="component" value="Unassembled WGS sequence"/>
</dbReference>
<dbReference type="CDD" id="cd06225">
    <property type="entry name" value="HAMP"/>
    <property type="match status" value="1"/>
</dbReference>
<keyword evidence="2" id="KW-1003">Cell membrane</keyword>
<dbReference type="PANTHER" id="PTHR34220">
    <property type="entry name" value="SENSOR HISTIDINE KINASE YPDA"/>
    <property type="match status" value="1"/>
</dbReference>
<organism evidence="11 12">
    <name type="scientific">Cohnella nanjingensis</name>
    <dbReference type="NCBI Taxonomy" id="1387779"/>
    <lineage>
        <taxon>Bacteria</taxon>
        <taxon>Bacillati</taxon>
        <taxon>Bacillota</taxon>
        <taxon>Bacilli</taxon>
        <taxon>Bacillales</taxon>
        <taxon>Paenibacillaceae</taxon>
        <taxon>Cohnella</taxon>
    </lineage>
</organism>
<dbReference type="Gene3D" id="3.30.450.20">
    <property type="entry name" value="PAS domain"/>
    <property type="match status" value="1"/>
</dbReference>
<name>A0A7X0RS17_9BACL</name>
<dbReference type="Gene3D" id="3.30.565.10">
    <property type="entry name" value="Histidine kinase-like ATPase, C-terminal domain"/>
    <property type="match status" value="1"/>
</dbReference>
<dbReference type="InterPro" id="IPR010559">
    <property type="entry name" value="Sig_transdc_His_kin_internal"/>
</dbReference>
<evidence type="ECO:0000259" key="10">
    <source>
        <dbReference type="PROSITE" id="PS50885"/>
    </source>
</evidence>
<evidence type="ECO:0000256" key="4">
    <source>
        <dbReference type="ARBA" id="ARBA00022679"/>
    </source>
</evidence>
<dbReference type="Pfam" id="PF02743">
    <property type="entry name" value="dCache_1"/>
    <property type="match status" value="1"/>
</dbReference>
<evidence type="ECO:0000256" key="1">
    <source>
        <dbReference type="ARBA" id="ARBA00004651"/>
    </source>
</evidence>
<sequence>MFFLLQLVFFCYNVGHYRQGNARRDGGPVEERVKRRVTLTIRQRLLALIVFFICFPLLLIGWSWYRSSTETIEQSAIQANTRLIQQTNDYLDLYLTNLANSTYPFSNNSLVQKLLSSPALKPYDYFQLSEKVEEDLFSQMIYGRSDIVGISLVTSSGRQIHDFSSSDEPLDMRDIRIRNAGFMSRIGELVDFQVLKSGTVGTTPVVTVTRKLYNNLTYKYEGLLIVDLNLKQIEHICRNASLGSFNVWIADVDGRILYHSDPALMGTRLKPEFRDRLDKARGGFFRLEQPGGEQLVLYAPSRSTDWTIVADTSLHEVIGGLIRMRNLTLIAASVLLIVVLAAVSGFSFSFTRPLSRLQQLMAKVETGDFVVRRPGGRQRHDEIGSVFDSFYRMVGELNRLGLEVHSAKLKERELTIKHKESALQAMQSHINPHFLYNSLEIINSEAIVSGNREISRMTSSLAHMFRYNADHTRQDVLLRDELAHIRSYLDIQQARFPKLQVAIDIPEPDAARVRALRLTLQPLVENAFLHGYKNKKPTFIGIEGQAEPEAYCVSIADRGFGMPAERLAALARLLDAEEPSAGADRTGGIGLLNVHGRLRMLFGAPFGLSIRSSSADGGTVFVLRLPYVRLDTTQEEADPDVQIDDRRG</sequence>
<feature type="transmembrane region" description="Helical" evidence="9">
    <location>
        <begin position="327"/>
        <end position="351"/>
    </location>
</feature>
<dbReference type="SUPFAM" id="SSF55874">
    <property type="entry name" value="ATPase domain of HSP90 chaperone/DNA topoisomerase II/histidine kinase"/>
    <property type="match status" value="1"/>
</dbReference>
<evidence type="ECO:0000256" key="7">
    <source>
        <dbReference type="ARBA" id="ARBA00022989"/>
    </source>
</evidence>
<keyword evidence="3" id="KW-0597">Phosphoprotein</keyword>
<evidence type="ECO:0000256" key="3">
    <source>
        <dbReference type="ARBA" id="ARBA00022553"/>
    </source>
</evidence>
<keyword evidence="8 9" id="KW-0472">Membrane</keyword>
<protein>
    <submittedName>
        <fullName evidence="11">Histidine kinase</fullName>
    </submittedName>
</protein>
<keyword evidence="6 11" id="KW-0418">Kinase</keyword>
<keyword evidence="4" id="KW-0808">Transferase</keyword>
<dbReference type="Gene3D" id="6.10.340.10">
    <property type="match status" value="1"/>
</dbReference>
<dbReference type="Pfam" id="PF06580">
    <property type="entry name" value="His_kinase"/>
    <property type="match status" value="1"/>
</dbReference>
<evidence type="ECO:0000256" key="5">
    <source>
        <dbReference type="ARBA" id="ARBA00022692"/>
    </source>
</evidence>
<dbReference type="InterPro" id="IPR033479">
    <property type="entry name" value="dCache_1"/>
</dbReference>
<dbReference type="PROSITE" id="PS50885">
    <property type="entry name" value="HAMP"/>
    <property type="match status" value="1"/>
</dbReference>
<dbReference type="SUPFAM" id="SSF158472">
    <property type="entry name" value="HAMP domain-like"/>
    <property type="match status" value="1"/>
</dbReference>
<evidence type="ECO:0000256" key="9">
    <source>
        <dbReference type="SAM" id="Phobius"/>
    </source>
</evidence>
<evidence type="ECO:0000256" key="2">
    <source>
        <dbReference type="ARBA" id="ARBA00022475"/>
    </source>
</evidence>
<evidence type="ECO:0000313" key="11">
    <source>
        <dbReference type="EMBL" id="MBB6671209.1"/>
    </source>
</evidence>
<dbReference type="AlphaFoldDB" id="A0A7X0RS17"/>
<comment type="subcellular location">
    <subcellularLocation>
        <location evidence="1">Cell membrane</location>
        <topology evidence="1">Multi-pass membrane protein</topology>
    </subcellularLocation>
</comment>
<dbReference type="EMBL" id="JACJVP010000018">
    <property type="protein sequence ID" value="MBB6671209.1"/>
    <property type="molecule type" value="Genomic_DNA"/>
</dbReference>
<dbReference type="PANTHER" id="PTHR34220:SF7">
    <property type="entry name" value="SENSOR HISTIDINE KINASE YPDA"/>
    <property type="match status" value="1"/>
</dbReference>
<dbReference type="InterPro" id="IPR003660">
    <property type="entry name" value="HAMP_dom"/>
</dbReference>
<accession>A0A7X0RS17</accession>
<dbReference type="InterPro" id="IPR050640">
    <property type="entry name" value="Bact_2-comp_sensor_kinase"/>
</dbReference>
<dbReference type="SMART" id="SM00387">
    <property type="entry name" value="HATPase_c"/>
    <property type="match status" value="1"/>
</dbReference>
<dbReference type="GO" id="GO:0000155">
    <property type="term" value="F:phosphorelay sensor kinase activity"/>
    <property type="evidence" value="ECO:0007669"/>
    <property type="project" value="InterPro"/>
</dbReference>
<keyword evidence="12" id="KW-1185">Reference proteome</keyword>
<dbReference type="InterPro" id="IPR003594">
    <property type="entry name" value="HATPase_dom"/>
</dbReference>
<feature type="transmembrane region" description="Helical" evidence="9">
    <location>
        <begin position="45"/>
        <end position="65"/>
    </location>
</feature>
<keyword evidence="7 9" id="KW-1133">Transmembrane helix</keyword>
<dbReference type="Pfam" id="PF00672">
    <property type="entry name" value="HAMP"/>
    <property type="match status" value="1"/>
</dbReference>
<dbReference type="GO" id="GO:0005886">
    <property type="term" value="C:plasma membrane"/>
    <property type="evidence" value="ECO:0007669"/>
    <property type="project" value="UniProtKB-SubCell"/>
</dbReference>
<feature type="domain" description="HAMP" evidence="10">
    <location>
        <begin position="348"/>
        <end position="402"/>
    </location>
</feature>
<proteinExistence type="predicted"/>
<reference evidence="11 12" key="1">
    <citation type="submission" date="2020-08" db="EMBL/GenBank/DDBJ databases">
        <title>Cohnella phylogeny.</title>
        <authorList>
            <person name="Dunlap C."/>
        </authorList>
    </citation>
    <scope>NUCLEOTIDE SEQUENCE [LARGE SCALE GENOMIC DNA]</scope>
    <source>
        <strain evidence="11 12">DSM 28246</strain>
    </source>
</reference>
<evidence type="ECO:0000256" key="8">
    <source>
        <dbReference type="ARBA" id="ARBA00023136"/>
    </source>
</evidence>
<comment type="caution">
    <text evidence="11">The sequence shown here is derived from an EMBL/GenBank/DDBJ whole genome shotgun (WGS) entry which is preliminary data.</text>
</comment>
<evidence type="ECO:0000256" key="6">
    <source>
        <dbReference type="ARBA" id="ARBA00022777"/>
    </source>
</evidence>
<evidence type="ECO:0000313" key="12">
    <source>
        <dbReference type="Proteomes" id="UP000547209"/>
    </source>
</evidence>
<dbReference type="InterPro" id="IPR036890">
    <property type="entry name" value="HATPase_C_sf"/>
</dbReference>